<dbReference type="InterPro" id="IPR008153">
    <property type="entry name" value="GAE_dom"/>
</dbReference>
<evidence type="ECO:0000256" key="6">
    <source>
        <dbReference type="ARBA" id="ARBA00022843"/>
    </source>
</evidence>
<dbReference type="EnsemblMetazoa" id="SMAR013073-RA">
    <property type="protein sequence ID" value="SMAR013073-PA"/>
    <property type="gene ID" value="SMAR013073"/>
</dbReference>
<dbReference type="GO" id="GO:0006893">
    <property type="term" value="P:Golgi to plasma membrane transport"/>
    <property type="evidence" value="ECO:0007669"/>
    <property type="project" value="TreeGrafter"/>
</dbReference>
<comment type="subcellular location">
    <subcellularLocation>
        <location evidence="2">Early endosome membrane</location>
        <topology evidence="2">Peripheral membrane protein</topology>
    </subcellularLocation>
    <subcellularLocation>
        <location evidence="1">Golgi apparatus</location>
        <location evidence="1">trans-Golgi network membrane</location>
        <topology evidence="1">Peripheral membrane protein</topology>
    </subcellularLocation>
</comment>
<dbReference type="InterPro" id="IPR008152">
    <property type="entry name" value="Clathrin_a/b/g-adaptin_app_Ig"/>
</dbReference>
<dbReference type="Gene3D" id="2.60.40.1230">
    <property type="match status" value="1"/>
</dbReference>
<dbReference type="GO" id="GO:0031901">
    <property type="term" value="C:early endosome membrane"/>
    <property type="evidence" value="ECO:0007669"/>
    <property type="project" value="UniProtKB-SubCell"/>
</dbReference>
<dbReference type="GO" id="GO:0031267">
    <property type="term" value="F:small GTPase binding"/>
    <property type="evidence" value="ECO:0007669"/>
    <property type="project" value="InterPro"/>
</dbReference>
<dbReference type="SMART" id="SM00809">
    <property type="entry name" value="Alpha_adaptinC2"/>
    <property type="match status" value="1"/>
</dbReference>
<evidence type="ECO:0000256" key="4">
    <source>
        <dbReference type="ARBA" id="ARBA00022448"/>
    </source>
</evidence>
<keyword evidence="8" id="KW-0333">Golgi apparatus</keyword>
<dbReference type="PANTHER" id="PTHR45905">
    <property type="entry name" value="GOLGI-LOCALIZED, GAMMA-ADAPTIN EAR CONTAINING, ARF BINDING PROTEIN"/>
    <property type="match status" value="1"/>
</dbReference>
<dbReference type="Gene3D" id="1.20.5.170">
    <property type="match status" value="1"/>
</dbReference>
<dbReference type="GO" id="GO:0035091">
    <property type="term" value="F:phosphatidylinositol binding"/>
    <property type="evidence" value="ECO:0007669"/>
    <property type="project" value="InterPro"/>
</dbReference>
<feature type="region of interest" description="Disordered" evidence="10">
    <location>
        <begin position="458"/>
        <end position="493"/>
    </location>
</feature>
<evidence type="ECO:0000256" key="5">
    <source>
        <dbReference type="ARBA" id="ARBA00022753"/>
    </source>
</evidence>
<dbReference type="Pfam" id="PF03127">
    <property type="entry name" value="GAT"/>
    <property type="match status" value="1"/>
</dbReference>
<evidence type="ECO:0000256" key="9">
    <source>
        <dbReference type="ARBA" id="ARBA00023136"/>
    </source>
</evidence>
<dbReference type="InterPro" id="IPR027422">
    <property type="entry name" value="GGA1-3"/>
</dbReference>
<dbReference type="PROSITE" id="PS50180">
    <property type="entry name" value="GAE"/>
    <property type="match status" value="1"/>
</dbReference>
<organism evidence="14 15">
    <name type="scientific">Strigamia maritima</name>
    <name type="common">European centipede</name>
    <name type="synonym">Geophilus maritimus</name>
    <dbReference type="NCBI Taxonomy" id="126957"/>
    <lineage>
        <taxon>Eukaryota</taxon>
        <taxon>Metazoa</taxon>
        <taxon>Ecdysozoa</taxon>
        <taxon>Arthropoda</taxon>
        <taxon>Myriapoda</taxon>
        <taxon>Chilopoda</taxon>
        <taxon>Pleurostigmophora</taxon>
        <taxon>Geophilomorpha</taxon>
        <taxon>Linotaeniidae</taxon>
        <taxon>Strigamia</taxon>
    </lineage>
</organism>
<dbReference type="GO" id="GO:0006886">
    <property type="term" value="P:intracellular protein transport"/>
    <property type="evidence" value="ECO:0007669"/>
    <property type="project" value="InterPro"/>
</dbReference>
<evidence type="ECO:0008006" key="16">
    <source>
        <dbReference type="Google" id="ProtNLM"/>
    </source>
</evidence>
<dbReference type="EMBL" id="JH432212">
    <property type="status" value="NOT_ANNOTATED_CDS"/>
    <property type="molecule type" value="Genomic_DNA"/>
</dbReference>
<dbReference type="InterPro" id="IPR041198">
    <property type="entry name" value="GGA_N-GAT"/>
</dbReference>
<keyword evidence="5" id="KW-0967">Endosome</keyword>
<dbReference type="AlphaFoldDB" id="T1JGU8"/>
<protein>
    <recommendedName>
        <fullName evidence="16">ADP-ribosylation factor-binding protein GGA1</fullName>
    </recommendedName>
</protein>
<dbReference type="Pfam" id="PF18308">
    <property type="entry name" value="GGA_N-GAT"/>
    <property type="match status" value="1"/>
</dbReference>
<reference evidence="15" key="1">
    <citation type="submission" date="2011-05" db="EMBL/GenBank/DDBJ databases">
        <authorList>
            <person name="Richards S.R."/>
            <person name="Qu J."/>
            <person name="Jiang H."/>
            <person name="Jhangiani S.N."/>
            <person name="Agravi P."/>
            <person name="Goodspeed R."/>
            <person name="Gross S."/>
            <person name="Mandapat C."/>
            <person name="Jackson L."/>
            <person name="Mathew T."/>
            <person name="Pu L."/>
            <person name="Thornton R."/>
            <person name="Saada N."/>
            <person name="Wilczek-Boney K.B."/>
            <person name="Lee S."/>
            <person name="Kovar C."/>
            <person name="Wu Y."/>
            <person name="Scherer S.E."/>
            <person name="Worley K.C."/>
            <person name="Muzny D.M."/>
            <person name="Gibbs R."/>
        </authorList>
    </citation>
    <scope>NUCLEOTIDE SEQUENCE</scope>
    <source>
        <strain evidence="15">Brora</strain>
    </source>
</reference>
<dbReference type="Pfam" id="PF02883">
    <property type="entry name" value="Alpha_adaptinC2"/>
    <property type="match status" value="1"/>
</dbReference>
<evidence type="ECO:0000256" key="3">
    <source>
        <dbReference type="ARBA" id="ARBA00008099"/>
    </source>
</evidence>
<reference evidence="14" key="2">
    <citation type="submission" date="2015-02" db="UniProtKB">
        <authorList>
            <consortium name="EnsemblMetazoa"/>
        </authorList>
    </citation>
    <scope>IDENTIFICATION</scope>
</reference>
<dbReference type="PROSITE" id="PS50179">
    <property type="entry name" value="VHS"/>
    <property type="match status" value="1"/>
</dbReference>
<keyword evidence="15" id="KW-1185">Reference proteome</keyword>
<keyword evidence="4" id="KW-0813">Transport</keyword>
<keyword evidence="9" id="KW-0472">Membrane</keyword>
<dbReference type="SUPFAM" id="SSF48464">
    <property type="entry name" value="ENTH/VHS domain"/>
    <property type="match status" value="1"/>
</dbReference>
<evidence type="ECO:0000259" key="11">
    <source>
        <dbReference type="PROSITE" id="PS50179"/>
    </source>
</evidence>
<feature type="domain" description="VHS" evidence="11">
    <location>
        <begin position="1"/>
        <end position="127"/>
    </location>
</feature>
<dbReference type="GO" id="GO:0034394">
    <property type="term" value="P:protein localization to cell surface"/>
    <property type="evidence" value="ECO:0007669"/>
    <property type="project" value="TreeGrafter"/>
</dbReference>
<dbReference type="InterPro" id="IPR002014">
    <property type="entry name" value="VHS_dom"/>
</dbReference>
<evidence type="ECO:0000256" key="2">
    <source>
        <dbReference type="ARBA" id="ARBA00004220"/>
    </source>
</evidence>
<comment type="similarity">
    <text evidence="3">Belongs to the GGA protein family.</text>
</comment>
<evidence type="ECO:0000256" key="10">
    <source>
        <dbReference type="SAM" id="MobiDB-lite"/>
    </source>
</evidence>
<dbReference type="InterPro" id="IPR008942">
    <property type="entry name" value="ENTH_VHS"/>
</dbReference>
<feature type="domain" description="GAT" evidence="13">
    <location>
        <begin position="151"/>
        <end position="278"/>
    </location>
</feature>
<dbReference type="Gene3D" id="1.25.40.90">
    <property type="match status" value="1"/>
</dbReference>
<dbReference type="Pfam" id="PF00790">
    <property type="entry name" value="VHS"/>
    <property type="match status" value="1"/>
</dbReference>
<dbReference type="CDD" id="cd14234">
    <property type="entry name" value="GAT_GGA_meta"/>
    <property type="match status" value="1"/>
</dbReference>
<sequence>MNQNEDWEAIKMYAAKVNAGGDIQHTAIRLIAHKMQSPQEKEALQALMVLEHCACHCDRRFHDEIGKFRFLNEMIKLVSPKYLGNRTPLKVKRKVLEIMYKWTHQLRYETKILEAYQMLKQQGVITEDPVYLDESVKASPPPRPKNAVFEDDEKAKLLQKLLQSKNPEDLQAANRLIKNMVKEDEKRIEKVSRRMTELETVKNNVKVLGEMLANYKSSNSRSEDLELMKELYQSCERLRPNLFRLASEMDEKEEGIADILKANDDLSRVMTQYKRIIEGCIDESALSAVNKPYTTKYKYNRLSLLDLGSPLAECNGKSLTSDLSLLDDQLLGFRITDTKPLETSNSERRVSFNKMDLKELDEIFSNTDAPSPSMPLPIHDAGLLGPNLTSSTTMLRPLQPIPTTIKPVEVEPPSITKAHRGFEVLDEIGQSLLKQSLPPTIEMGAEFPKVVDKIPLNQMGRKSNSNSNSKPCSPALKRASFDSEKNSTPSQSPVHEIISLNDVFVPFETIRASSAKPVTLYDKNDVTVVLHLTSNTPRDDVRVLVVTTLNKNCSKPIKNINFQAVVPKRMKVKLQPPSATSLPTYNPILPPSAVTQIMLFANPRNEKIHLKYKIAYTFDDQLVSEEGEIDDLPEAT</sequence>
<dbReference type="InterPro" id="IPR038425">
    <property type="entry name" value="GAT_sf"/>
</dbReference>
<dbReference type="GO" id="GO:0043130">
    <property type="term" value="F:ubiquitin binding"/>
    <property type="evidence" value="ECO:0007669"/>
    <property type="project" value="InterPro"/>
</dbReference>
<feature type="domain" description="GAE" evidence="12">
    <location>
        <begin position="513"/>
        <end position="633"/>
    </location>
</feature>
<name>T1JGU8_STRMM</name>
<dbReference type="InterPro" id="IPR013041">
    <property type="entry name" value="Clathrin_app_Ig-like_sf"/>
</dbReference>
<dbReference type="Proteomes" id="UP000014500">
    <property type="component" value="Unassembled WGS sequence"/>
</dbReference>
<evidence type="ECO:0000256" key="8">
    <source>
        <dbReference type="ARBA" id="ARBA00023034"/>
    </source>
</evidence>
<dbReference type="HOGENOM" id="CLU_015010_0_0_1"/>
<evidence type="ECO:0000313" key="15">
    <source>
        <dbReference type="Proteomes" id="UP000014500"/>
    </source>
</evidence>
<evidence type="ECO:0000313" key="14">
    <source>
        <dbReference type="EnsemblMetazoa" id="SMAR013073-PA"/>
    </source>
</evidence>
<dbReference type="GO" id="GO:0005802">
    <property type="term" value="C:trans-Golgi network"/>
    <property type="evidence" value="ECO:0007669"/>
    <property type="project" value="InterPro"/>
</dbReference>
<dbReference type="STRING" id="126957.T1JGU8"/>
<dbReference type="InterPro" id="IPR004152">
    <property type="entry name" value="GAT_dom"/>
</dbReference>
<accession>T1JGU8</accession>
<keyword evidence="7" id="KW-0653">Protein transport</keyword>
<keyword evidence="6" id="KW-0832">Ubl conjugation</keyword>
<dbReference type="PhylomeDB" id="T1JGU8"/>
<dbReference type="Gene3D" id="1.20.58.160">
    <property type="match status" value="1"/>
</dbReference>
<evidence type="ECO:0000259" key="12">
    <source>
        <dbReference type="PROSITE" id="PS50180"/>
    </source>
</evidence>
<dbReference type="OMA" id="CGDDFQD"/>
<dbReference type="SMART" id="SM00288">
    <property type="entry name" value="VHS"/>
    <property type="match status" value="1"/>
</dbReference>
<evidence type="ECO:0000259" key="13">
    <source>
        <dbReference type="PROSITE" id="PS50909"/>
    </source>
</evidence>
<dbReference type="PROSITE" id="PS50909">
    <property type="entry name" value="GAT"/>
    <property type="match status" value="1"/>
</dbReference>
<dbReference type="PANTHER" id="PTHR45905:SF1">
    <property type="entry name" value="GOLGI-LOCALIZED, GAMMA-ADAPTIN EAR CONTAINING, ARF BINDING PROTEIN"/>
    <property type="match status" value="1"/>
</dbReference>
<evidence type="ECO:0000256" key="1">
    <source>
        <dbReference type="ARBA" id="ARBA00004150"/>
    </source>
</evidence>
<dbReference type="SUPFAM" id="SSF49348">
    <property type="entry name" value="Clathrin adaptor appendage domain"/>
    <property type="match status" value="1"/>
</dbReference>
<evidence type="ECO:0000256" key="7">
    <source>
        <dbReference type="ARBA" id="ARBA00022927"/>
    </source>
</evidence>
<dbReference type="SUPFAM" id="SSF89009">
    <property type="entry name" value="GAT-like domain"/>
    <property type="match status" value="1"/>
</dbReference>
<dbReference type="eggNOG" id="KOG1086">
    <property type="taxonomic scope" value="Eukaryota"/>
</dbReference>
<proteinExistence type="inferred from homology"/>
<dbReference type="FunFam" id="1.20.5.170:FF:000023">
    <property type="entry name" value="ADP-ribosylation factor-binding protein GGA3 isoform X1"/>
    <property type="match status" value="1"/>
</dbReference>
<dbReference type="CDD" id="cd03567">
    <property type="entry name" value="VHS_GGA_metazoan"/>
    <property type="match status" value="1"/>
</dbReference>